<protein>
    <recommendedName>
        <fullName evidence="3">histidine kinase</fullName>
        <ecNumber evidence="3">2.7.13.3</ecNumber>
    </recommendedName>
</protein>
<gene>
    <name evidence="14" type="ORF">SAMN02949497_4090</name>
</gene>
<dbReference type="SUPFAM" id="SSF47384">
    <property type="entry name" value="Homodimeric domain of signal transducing histidine kinase"/>
    <property type="match status" value="1"/>
</dbReference>
<dbReference type="SMART" id="SM00304">
    <property type="entry name" value="HAMP"/>
    <property type="match status" value="1"/>
</dbReference>
<feature type="transmembrane region" description="Helical" evidence="11">
    <location>
        <begin position="207"/>
        <end position="225"/>
    </location>
</feature>
<evidence type="ECO:0000313" key="14">
    <source>
        <dbReference type="EMBL" id="SMF96684.1"/>
    </source>
</evidence>
<dbReference type="Gene3D" id="3.30.565.10">
    <property type="entry name" value="Histidine kinase-like ATPase, C-terminal domain"/>
    <property type="match status" value="1"/>
</dbReference>
<keyword evidence="15" id="KW-1185">Reference proteome</keyword>
<evidence type="ECO:0000259" key="13">
    <source>
        <dbReference type="PROSITE" id="PS50885"/>
    </source>
</evidence>
<evidence type="ECO:0000256" key="3">
    <source>
        <dbReference type="ARBA" id="ARBA00012438"/>
    </source>
</evidence>
<keyword evidence="6 11" id="KW-0812">Transmembrane</keyword>
<evidence type="ECO:0000256" key="1">
    <source>
        <dbReference type="ARBA" id="ARBA00000085"/>
    </source>
</evidence>
<dbReference type="EMBL" id="FXAM01000001">
    <property type="protein sequence ID" value="SMF96684.1"/>
    <property type="molecule type" value="Genomic_DNA"/>
</dbReference>
<keyword evidence="5" id="KW-0808">Transferase</keyword>
<dbReference type="InterPro" id="IPR003660">
    <property type="entry name" value="HAMP_dom"/>
</dbReference>
<evidence type="ECO:0000256" key="10">
    <source>
        <dbReference type="ARBA" id="ARBA00023136"/>
    </source>
</evidence>
<dbReference type="Pfam" id="PF00512">
    <property type="entry name" value="HisKA"/>
    <property type="match status" value="1"/>
</dbReference>
<evidence type="ECO:0000256" key="8">
    <source>
        <dbReference type="ARBA" id="ARBA00022989"/>
    </source>
</evidence>
<dbReference type="SUPFAM" id="SSF55874">
    <property type="entry name" value="ATPase domain of HSP90 chaperone/DNA topoisomerase II/histidine kinase"/>
    <property type="match status" value="1"/>
</dbReference>
<name>A0A1Y6D8Y9_9GAMM</name>
<dbReference type="AlphaFoldDB" id="A0A1Y6D8Y9"/>
<dbReference type="CDD" id="cd06225">
    <property type="entry name" value="HAMP"/>
    <property type="match status" value="1"/>
</dbReference>
<feature type="domain" description="HAMP" evidence="13">
    <location>
        <begin position="226"/>
        <end position="278"/>
    </location>
</feature>
<dbReference type="Gene3D" id="6.10.340.10">
    <property type="match status" value="1"/>
</dbReference>
<dbReference type="PROSITE" id="PS50885">
    <property type="entry name" value="HAMP"/>
    <property type="match status" value="1"/>
</dbReference>
<dbReference type="Gene3D" id="1.10.287.130">
    <property type="match status" value="1"/>
</dbReference>
<feature type="domain" description="Histidine kinase" evidence="12">
    <location>
        <begin position="286"/>
        <end position="500"/>
    </location>
</feature>
<evidence type="ECO:0000313" key="15">
    <source>
        <dbReference type="Proteomes" id="UP000192923"/>
    </source>
</evidence>
<dbReference type="STRING" id="1760988.SAMN02949497_4090"/>
<comment type="subcellular location">
    <subcellularLocation>
        <location evidence="2">Membrane</location>
    </subcellularLocation>
</comment>
<keyword evidence="4" id="KW-0597">Phosphoprotein</keyword>
<sequence>MAIPRHILGHAMRLTIFTKLLLAIFLGMLVILGAMLGSVQWSFQRGFDDYLRKVEARRMDALAGLLEAGYARHGAWDFLRDNPYAWFDLLGQVAAADKVRDGPEPPPAPPFEAAGGFPGPPPGHPHHFGHAGPPYPPLFKHGHLRVVDLDKVQVVGPPEGREPGAMETLRPLLHAGRTVGWLGFLPDRHATDRLQAAFVEQYARANTLIAVVALAVSFLLSLALARQFLAPIRRLAAGANALVAGDYATRIPVGSRDELGRLAGDFNRLAQTLERNEQARRQWVADTSHELRTPLAVLRSEVEALIDGVREPSPDRLRSLHCEILALGKLVDDLRELSSHDLGSLDYRMAGLDLAGLVLDCAEGFRSRFEAKGIGLKLPEPIPLPILGDAGRLRQLFLNLLENSLRYTDAGGVCRIALGREGNTAWAALEDSAPGVPETALPRLFERFFRLDPSRSRALGGTGLGLAICRGIAEAHGGGLSAAASPLGGLRLRLDLPLAPP</sequence>
<evidence type="ECO:0000256" key="7">
    <source>
        <dbReference type="ARBA" id="ARBA00022777"/>
    </source>
</evidence>
<organism evidence="14 15">
    <name type="scientific">Methylomagnum ishizawai</name>
    <dbReference type="NCBI Taxonomy" id="1760988"/>
    <lineage>
        <taxon>Bacteria</taxon>
        <taxon>Pseudomonadati</taxon>
        <taxon>Pseudomonadota</taxon>
        <taxon>Gammaproteobacteria</taxon>
        <taxon>Methylococcales</taxon>
        <taxon>Methylococcaceae</taxon>
        <taxon>Methylomagnum</taxon>
    </lineage>
</organism>
<dbReference type="PRINTS" id="PR00344">
    <property type="entry name" value="BCTRLSENSOR"/>
</dbReference>
<reference evidence="14 15" key="1">
    <citation type="submission" date="2016-12" db="EMBL/GenBank/DDBJ databases">
        <authorList>
            <person name="Song W.-J."/>
            <person name="Kurnit D.M."/>
        </authorList>
    </citation>
    <scope>NUCLEOTIDE SEQUENCE [LARGE SCALE GENOMIC DNA]</scope>
    <source>
        <strain evidence="14 15">175</strain>
    </source>
</reference>
<proteinExistence type="predicted"/>
<dbReference type="GO" id="GO:0000155">
    <property type="term" value="F:phosphorelay sensor kinase activity"/>
    <property type="evidence" value="ECO:0007669"/>
    <property type="project" value="InterPro"/>
</dbReference>
<dbReference type="PANTHER" id="PTHR45436">
    <property type="entry name" value="SENSOR HISTIDINE KINASE YKOH"/>
    <property type="match status" value="1"/>
</dbReference>
<keyword evidence="7 14" id="KW-0418">Kinase</keyword>
<dbReference type="CDD" id="cd00082">
    <property type="entry name" value="HisKA"/>
    <property type="match status" value="1"/>
</dbReference>
<dbReference type="PANTHER" id="PTHR45436:SF5">
    <property type="entry name" value="SENSOR HISTIDINE KINASE TRCS"/>
    <property type="match status" value="1"/>
</dbReference>
<dbReference type="Pfam" id="PF00672">
    <property type="entry name" value="HAMP"/>
    <property type="match status" value="1"/>
</dbReference>
<dbReference type="SMART" id="SM00388">
    <property type="entry name" value="HisKA"/>
    <property type="match status" value="1"/>
</dbReference>
<feature type="transmembrane region" description="Helical" evidence="11">
    <location>
        <begin position="20"/>
        <end position="43"/>
    </location>
</feature>
<keyword evidence="10 11" id="KW-0472">Membrane</keyword>
<evidence type="ECO:0000256" key="6">
    <source>
        <dbReference type="ARBA" id="ARBA00022692"/>
    </source>
</evidence>
<evidence type="ECO:0000256" key="4">
    <source>
        <dbReference type="ARBA" id="ARBA00022553"/>
    </source>
</evidence>
<dbReference type="InterPro" id="IPR050428">
    <property type="entry name" value="TCS_sensor_his_kinase"/>
</dbReference>
<accession>A0A1Y6D8Y9</accession>
<dbReference type="InterPro" id="IPR036097">
    <property type="entry name" value="HisK_dim/P_sf"/>
</dbReference>
<dbReference type="SMART" id="SM00387">
    <property type="entry name" value="HATPase_c"/>
    <property type="match status" value="1"/>
</dbReference>
<comment type="catalytic activity">
    <reaction evidence="1">
        <text>ATP + protein L-histidine = ADP + protein N-phospho-L-histidine.</text>
        <dbReference type="EC" id="2.7.13.3"/>
    </reaction>
</comment>
<dbReference type="PROSITE" id="PS50109">
    <property type="entry name" value="HIS_KIN"/>
    <property type="match status" value="1"/>
</dbReference>
<dbReference type="RefSeq" id="WP_085215545.1">
    <property type="nucleotide sequence ID" value="NZ_FXAM01000001.1"/>
</dbReference>
<dbReference type="InterPro" id="IPR003661">
    <property type="entry name" value="HisK_dim/P_dom"/>
</dbReference>
<dbReference type="Proteomes" id="UP000192923">
    <property type="component" value="Unassembled WGS sequence"/>
</dbReference>
<dbReference type="InterPro" id="IPR004358">
    <property type="entry name" value="Sig_transdc_His_kin-like_C"/>
</dbReference>
<dbReference type="SUPFAM" id="SSF158472">
    <property type="entry name" value="HAMP domain-like"/>
    <property type="match status" value="1"/>
</dbReference>
<dbReference type="InterPro" id="IPR003594">
    <property type="entry name" value="HATPase_dom"/>
</dbReference>
<dbReference type="EC" id="2.7.13.3" evidence="3"/>
<dbReference type="InterPro" id="IPR036890">
    <property type="entry name" value="HATPase_C_sf"/>
</dbReference>
<dbReference type="InterPro" id="IPR005467">
    <property type="entry name" value="His_kinase_dom"/>
</dbReference>
<keyword evidence="9" id="KW-0902">Two-component regulatory system</keyword>
<evidence type="ECO:0000256" key="11">
    <source>
        <dbReference type="SAM" id="Phobius"/>
    </source>
</evidence>
<evidence type="ECO:0000256" key="2">
    <source>
        <dbReference type="ARBA" id="ARBA00004370"/>
    </source>
</evidence>
<evidence type="ECO:0000259" key="12">
    <source>
        <dbReference type="PROSITE" id="PS50109"/>
    </source>
</evidence>
<evidence type="ECO:0000256" key="5">
    <source>
        <dbReference type="ARBA" id="ARBA00022679"/>
    </source>
</evidence>
<dbReference type="GO" id="GO:0005886">
    <property type="term" value="C:plasma membrane"/>
    <property type="evidence" value="ECO:0007669"/>
    <property type="project" value="TreeGrafter"/>
</dbReference>
<keyword evidence="8 11" id="KW-1133">Transmembrane helix</keyword>
<dbReference type="Pfam" id="PF02518">
    <property type="entry name" value="HATPase_c"/>
    <property type="match status" value="1"/>
</dbReference>
<evidence type="ECO:0000256" key="9">
    <source>
        <dbReference type="ARBA" id="ARBA00023012"/>
    </source>
</evidence>